<sequence>MFISLPDPRIMKVKIICGANYNNTVTLYDNYLRKDRIRKQHDETSNAESEHPCSKPTCVSHGMQQVSSMKETSGMVDESKIIIYYTLHFINRTVKKSHDIFYQIFRLM</sequence>
<keyword evidence="2" id="KW-1185">Reference proteome</keyword>
<name>A0A0C2MIU0_THEKT</name>
<evidence type="ECO:0000313" key="2">
    <source>
        <dbReference type="Proteomes" id="UP000031668"/>
    </source>
</evidence>
<accession>A0A0C2MIU0</accession>
<organism evidence="1 2">
    <name type="scientific">Thelohanellus kitauei</name>
    <name type="common">Myxosporean</name>
    <dbReference type="NCBI Taxonomy" id="669202"/>
    <lineage>
        <taxon>Eukaryota</taxon>
        <taxon>Metazoa</taxon>
        <taxon>Cnidaria</taxon>
        <taxon>Myxozoa</taxon>
        <taxon>Myxosporea</taxon>
        <taxon>Bivalvulida</taxon>
        <taxon>Platysporina</taxon>
        <taxon>Myxobolidae</taxon>
        <taxon>Thelohanellus</taxon>
    </lineage>
</organism>
<gene>
    <name evidence="1" type="ORF">RF11_13471</name>
</gene>
<protein>
    <submittedName>
        <fullName evidence="1">Uncharacterized protein</fullName>
    </submittedName>
</protein>
<proteinExistence type="predicted"/>
<reference evidence="1 2" key="1">
    <citation type="journal article" date="2014" name="Genome Biol. Evol.">
        <title>The genome of the myxosporean Thelohanellus kitauei shows adaptations to nutrient acquisition within its fish host.</title>
        <authorList>
            <person name="Yang Y."/>
            <person name="Xiong J."/>
            <person name="Zhou Z."/>
            <person name="Huo F."/>
            <person name="Miao W."/>
            <person name="Ran C."/>
            <person name="Liu Y."/>
            <person name="Zhang J."/>
            <person name="Feng J."/>
            <person name="Wang M."/>
            <person name="Wang M."/>
            <person name="Wang L."/>
            <person name="Yao B."/>
        </authorList>
    </citation>
    <scope>NUCLEOTIDE SEQUENCE [LARGE SCALE GENOMIC DNA]</scope>
    <source>
        <strain evidence="1">Wuqing</strain>
    </source>
</reference>
<dbReference type="Proteomes" id="UP000031668">
    <property type="component" value="Unassembled WGS sequence"/>
</dbReference>
<evidence type="ECO:0000313" key="1">
    <source>
        <dbReference type="EMBL" id="KII66996.1"/>
    </source>
</evidence>
<dbReference type="EMBL" id="JWZT01003352">
    <property type="protein sequence ID" value="KII66996.1"/>
    <property type="molecule type" value="Genomic_DNA"/>
</dbReference>
<dbReference type="AlphaFoldDB" id="A0A0C2MIU0"/>
<comment type="caution">
    <text evidence="1">The sequence shown here is derived from an EMBL/GenBank/DDBJ whole genome shotgun (WGS) entry which is preliminary data.</text>
</comment>